<evidence type="ECO:0000313" key="2">
    <source>
        <dbReference type="EMBL" id="OAH58341.1"/>
    </source>
</evidence>
<keyword evidence="1" id="KW-0472">Membrane</keyword>
<proteinExistence type="predicted"/>
<reference evidence="2 3" key="1">
    <citation type="submission" date="2016-01" db="EMBL/GenBank/DDBJ databases">
        <title>Investigation of taxonomic status of Bacillus aminovorans.</title>
        <authorList>
            <person name="Verma A."/>
            <person name="Pal Y."/>
            <person name="Krishnamurthi S."/>
        </authorList>
    </citation>
    <scope>NUCLEOTIDE SEQUENCE [LARGE SCALE GENOMIC DNA]</scope>
    <source>
        <strain evidence="2 3">DSM 4337</strain>
    </source>
</reference>
<gene>
    <name evidence="2" type="ORF">AWH48_18370</name>
</gene>
<dbReference type="AlphaFoldDB" id="A0A177L0P3"/>
<evidence type="ECO:0000256" key="1">
    <source>
        <dbReference type="SAM" id="Phobius"/>
    </source>
</evidence>
<protein>
    <recommendedName>
        <fullName evidence="4">Stage III sporulation protein AF</fullName>
    </recommendedName>
</protein>
<organism evidence="2 3">
    <name type="scientific">Domibacillus aminovorans</name>
    <dbReference type="NCBI Taxonomy" id="29332"/>
    <lineage>
        <taxon>Bacteria</taxon>
        <taxon>Bacillati</taxon>
        <taxon>Bacillota</taxon>
        <taxon>Bacilli</taxon>
        <taxon>Bacillales</taxon>
        <taxon>Bacillaceae</taxon>
        <taxon>Domibacillus</taxon>
    </lineage>
</organism>
<evidence type="ECO:0008006" key="4">
    <source>
        <dbReference type="Google" id="ProtNLM"/>
    </source>
</evidence>
<evidence type="ECO:0000313" key="3">
    <source>
        <dbReference type="Proteomes" id="UP000077271"/>
    </source>
</evidence>
<sequence length="77" mass="8644">MVAVAGILVIVAVIIAINVPPLLRKKLKKELWIFFIFLLFGTILSIAQAMNIKIPNPLEWITAIFKPLSDMVEKLLT</sequence>
<feature type="transmembrane region" description="Helical" evidence="1">
    <location>
        <begin position="31"/>
        <end position="50"/>
    </location>
</feature>
<dbReference type="OrthoDB" id="2440830at2"/>
<feature type="transmembrane region" description="Helical" evidence="1">
    <location>
        <begin position="6"/>
        <end position="24"/>
    </location>
</feature>
<dbReference type="EMBL" id="LQWZ01000010">
    <property type="protein sequence ID" value="OAH58341.1"/>
    <property type="molecule type" value="Genomic_DNA"/>
</dbReference>
<accession>A0A177L0P3</accession>
<comment type="caution">
    <text evidence="2">The sequence shown here is derived from an EMBL/GenBank/DDBJ whole genome shotgun (WGS) entry which is preliminary data.</text>
</comment>
<keyword evidence="1" id="KW-1133">Transmembrane helix</keyword>
<name>A0A177L0P3_9BACI</name>
<keyword evidence="1" id="KW-0812">Transmembrane</keyword>
<dbReference type="Proteomes" id="UP000077271">
    <property type="component" value="Unassembled WGS sequence"/>
</dbReference>